<accession>A0A9X1Y668</accession>
<dbReference type="PRINTS" id="PR00145">
    <property type="entry name" value="ARGSUCLYASE"/>
</dbReference>
<dbReference type="GO" id="GO:0016829">
    <property type="term" value="F:lyase activity"/>
    <property type="evidence" value="ECO:0007669"/>
    <property type="project" value="UniProtKB-KW"/>
</dbReference>
<dbReference type="PRINTS" id="PR00149">
    <property type="entry name" value="FUMRATELYASE"/>
</dbReference>
<dbReference type="InterPro" id="IPR000362">
    <property type="entry name" value="Fumarate_lyase_fam"/>
</dbReference>
<sequence length="459" mass="46519">MTFFPPDSTLLGPLFTTEAMAGVFSDRARLATMLAMEAALARAEAESGLVPGTLAGAVAAVDTDTLDLPALGAKTALSGVPTIPFLKAVEARLPPDLAGGFHRGATTQDVADTALALQMRDAFALLAAELGPTLDGLCRLAEAHRATPCVGRTYGQHGAPISFGFKAAVWAAGIGEAAAALPGLRERVLTASLAGPVGTLAALGEKGPAVSAAFARALGLGVAPIAWHARRARMVEAGAWLATLIGALAKMATDIANLASTEVAEVAEPYVPGRGGSSAMPHKRNPVSCTVILAAQAAAPGHVGTLLNAMAAAHERPVGLWQAEWLALPPLFGLAAGALREARALAEGLEVHPDRMLANLDATRGLLFADAVAGRLAKHLGREKAHALVEHAAGAVRDSGRSLREVLAEDPSLADPALRAALDSAFDLGPAVAAAALWADRGVAAARQAAAALADEAPG</sequence>
<dbReference type="EMBL" id="JALPRX010000004">
    <property type="protein sequence ID" value="MCK8782960.1"/>
    <property type="molecule type" value="Genomic_DNA"/>
</dbReference>
<dbReference type="InterPro" id="IPR022761">
    <property type="entry name" value="Fumarate_lyase_N"/>
</dbReference>
<dbReference type="InterPro" id="IPR020557">
    <property type="entry name" value="Fumarate_lyase_CS"/>
</dbReference>
<evidence type="ECO:0000259" key="2">
    <source>
        <dbReference type="SMART" id="SM00998"/>
    </source>
</evidence>
<comment type="similarity">
    <text evidence="1">Belongs to the class-II fumarase/aspartase family.</text>
</comment>
<dbReference type="Pfam" id="PF00206">
    <property type="entry name" value="Lyase_1"/>
    <property type="match status" value="1"/>
</dbReference>
<dbReference type="PANTHER" id="PTHR43172:SF2">
    <property type="entry name" value="ADENYLOSUCCINATE LYASE C-TERMINAL DOMAIN-CONTAINING PROTEIN"/>
    <property type="match status" value="1"/>
</dbReference>
<dbReference type="CDD" id="cd01597">
    <property type="entry name" value="pCLME"/>
    <property type="match status" value="1"/>
</dbReference>
<dbReference type="InterPro" id="IPR008948">
    <property type="entry name" value="L-Aspartase-like"/>
</dbReference>
<dbReference type="PROSITE" id="PS00163">
    <property type="entry name" value="FUMARATE_LYASES"/>
    <property type="match status" value="1"/>
</dbReference>
<dbReference type="SUPFAM" id="SSF48557">
    <property type="entry name" value="L-aspartase-like"/>
    <property type="match status" value="1"/>
</dbReference>
<keyword evidence="3" id="KW-0456">Lyase</keyword>
<dbReference type="Gene3D" id="1.20.200.10">
    <property type="entry name" value="Fumarase/aspartase (Central domain)"/>
    <property type="match status" value="1"/>
</dbReference>
<dbReference type="Proteomes" id="UP001139516">
    <property type="component" value="Unassembled WGS sequence"/>
</dbReference>
<evidence type="ECO:0000313" key="3">
    <source>
        <dbReference type="EMBL" id="MCK8782960.1"/>
    </source>
</evidence>
<dbReference type="AlphaFoldDB" id="A0A9X1Y668"/>
<dbReference type="SMART" id="SM00998">
    <property type="entry name" value="ADSL_C"/>
    <property type="match status" value="1"/>
</dbReference>
<dbReference type="Gene3D" id="1.10.40.30">
    <property type="entry name" value="Fumarase/aspartase (C-terminal domain)"/>
    <property type="match status" value="1"/>
</dbReference>
<proteinExistence type="inferred from homology"/>
<dbReference type="Pfam" id="PF10397">
    <property type="entry name" value="ADSL_C"/>
    <property type="match status" value="1"/>
</dbReference>
<name>A0A9X1Y668_9PROT</name>
<evidence type="ECO:0000313" key="4">
    <source>
        <dbReference type="Proteomes" id="UP001139516"/>
    </source>
</evidence>
<protein>
    <submittedName>
        <fullName evidence="3">Adenylosuccinate lyase family protein</fullName>
    </submittedName>
</protein>
<gene>
    <name evidence="3" type="ORF">M0638_01015</name>
</gene>
<dbReference type="PANTHER" id="PTHR43172">
    <property type="entry name" value="ADENYLOSUCCINATE LYASE"/>
    <property type="match status" value="1"/>
</dbReference>
<dbReference type="RefSeq" id="WP_248665089.1">
    <property type="nucleotide sequence ID" value="NZ_JALPRX010000004.1"/>
</dbReference>
<evidence type="ECO:0000256" key="1">
    <source>
        <dbReference type="ARBA" id="ARBA00034772"/>
    </source>
</evidence>
<keyword evidence="4" id="KW-1185">Reference proteome</keyword>
<dbReference type="InterPro" id="IPR019468">
    <property type="entry name" value="AdenyloSucc_lyase_C"/>
</dbReference>
<reference evidence="3" key="1">
    <citation type="submission" date="2022-04" db="EMBL/GenBank/DDBJ databases">
        <title>Roseomonas acroporae sp. nov., isolated from coral Acropora digitifera.</title>
        <authorList>
            <person name="Sun H."/>
        </authorList>
    </citation>
    <scope>NUCLEOTIDE SEQUENCE</scope>
    <source>
        <strain evidence="3">NAR14</strain>
    </source>
</reference>
<comment type="caution">
    <text evidence="3">The sequence shown here is derived from an EMBL/GenBank/DDBJ whole genome shotgun (WGS) entry which is preliminary data.</text>
</comment>
<feature type="domain" description="Adenylosuccinate lyase C-terminal" evidence="2">
    <location>
        <begin position="364"/>
        <end position="443"/>
    </location>
</feature>
<organism evidence="3 4">
    <name type="scientific">Roseomonas acroporae</name>
    <dbReference type="NCBI Taxonomy" id="2937791"/>
    <lineage>
        <taxon>Bacteria</taxon>
        <taxon>Pseudomonadati</taxon>
        <taxon>Pseudomonadota</taxon>
        <taxon>Alphaproteobacteria</taxon>
        <taxon>Acetobacterales</taxon>
        <taxon>Roseomonadaceae</taxon>
        <taxon>Roseomonas</taxon>
    </lineage>
</organism>